<dbReference type="Proteomes" id="UP000243077">
    <property type="component" value="Chromosome"/>
</dbReference>
<feature type="transmembrane region" description="Helical" evidence="3">
    <location>
        <begin position="250"/>
        <end position="283"/>
    </location>
</feature>
<feature type="domain" description="DUF4349" evidence="5">
    <location>
        <begin position="75"/>
        <end position="280"/>
    </location>
</feature>
<dbReference type="PROSITE" id="PS51257">
    <property type="entry name" value="PROKAR_LIPOPROTEIN"/>
    <property type="match status" value="1"/>
</dbReference>
<dbReference type="Pfam" id="PF14257">
    <property type="entry name" value="DUF4349"/>
    <property type="match status" value="1"/>
</dbReference>
<dbReference type="OrthoDB" id="186919at2"/>
<dbReference type="KEGG" id="psai:C3B54_11485"/>
<evidence type="ECO:0000256" key="1">
    <source>
        <dbReference type="SAM" id="Coils"/>
    </source>
</evidence>
<sequence length="296" mass="31665">MTLLRTLALAGLVALAAAGCTSTDMNSGGFETADQAVESMPPNYSGDMASEEMGVDAQNSAPGSQGADTIERSQIITGDLYLTADDPLVTADAVEAEVTAAGGRVDSRSESAEIDGQTPRAYLWVRIPTEELEDTLDAIEALGVVESKTLSNQDVTLQVVDLDARIAVLEESISRLQELLTQAATTADIVEIETALSERQGELDSLNSQRNYLSDQVQYASIGVDIRSPEVAPERDPDGFVDGIVTGWQAMLAFFAGTIVFFGVIVPWVGLLVALGLVIWLIARLRRKNTTRRGEE</sequence>
<gene>
    <name evidence="6" type="ORF">C3B54_11485</name>
</gene>
<dbReference type="AlphaFoldDB" id="A0A2L2BPA5"/>
<protein>
    <submittedName>
        <fullName evidence="6">DUF4349-like protein</fullName>
    </submittedName>
</protein>
<name>A0A2L2BPA5_9MICO</name>
<dbReference type="RefSeq" id="WP_104913084.1">
    <property type="nucleotide sequence ID" value="NZ_CP026923.1"/>
</dbReference>
<feature type="signal peptide" evidence="4">
    <location>
        <begin position="1"/>
        <end position="16"/>
    </location>
</feature>
<keyword evidence="3" id="KW-0472">Membrane</keyword>
<keyword evidence="3" id="KW-1133">Transmembrane helix</keyword>
<feature type="region of interest" description="Disordered" evidence="2">
    <location>
        <begin position="42"/>
        <end position="67"/>
    </location>
</feature>
<feature type="chain" id="PRO_5038348592" evidence="4">
    <location>
        <begin position="17"/>
        <end position="296"/>
    </location>
</feature>
<keyword evidence="1" id="KW-0175">Coiled coil</keyword>
<accession>A0A2L2BPA5</accession>
<feature type="coiled-coil region" evidence="1">
    <location>
        <begin position="159"/>
        <end position="186"/>
    </location>
</feature>
<keyword evidence="4" id="KW-0732">Signal</keyword>
<evidence type="ECO:0000256" key="3">
    <source>
        <dbReference type="SAM" id="Phobius"/>
    </source>
</evidence>
<feature type="compositionally biased region" description="Polar residues" evidence="2">
    <location>
        <begin position="57"/>
        <end position="67"/>
    </location>
</feature>
<keyword evidence="3" id="KW-0812">Transmembrane</keyword>
<evidence type="ECO:0000313" key="6">
    <source>
        <dbReference type="EMBL" id="AVG23478.1"/>
    </source>
</evidence>
<proteinExistence type="predicted"/>
<evidence type="ECO:0000256" key="4">
    <source>
        <dbReference type="SAM" id="SignalP"/>
    </source>
</evidence>
<evidence type="ECO:0000259" key="5">
    <source>
        <dbReference type="Pfam" id="PF14257"/>
    </source>
</evidence>
<evidence type="ECO:0000313" key="7">
    <source>
        <dbReference type="Proteomes" id="UP000243077"/>
    </source>
</evidence>
<evidence type="ECO:0000256" key="2">
    <source>
        <dbReference type="SAM" id="MobiDB-lite"/>
    </source>
</evidence>
<dbReference type="EMBL" id="CP026923">
    <property type="protein sequence ID" value="AVG23478.1"/>
    <property type="molecule type" value="Genomic_DNA"/>
</dbReference>
<organism evidence="6 7">
    <name type="scientific">Pontimonas salivibrio</name>
    <dbReference type="NCBI Taxonomy" id="1159327"/>
    <lineage>
        <taxon>Bacteria</taxon>
        <taxon>Bacillati</taxon>
        <taxon>Actinomycetota</taxon>
        <taxon>Actinomycetes</taxon>
        <taxon>Micrococcales</taxon>
        <taxon>Microbacteriaceae</taxon>
        <taxon>Pontimonas</taxon>
    </lineage>
</organism>
<reference evidence="6 7" key="1">
    <citation type="submission" date="2018-02" db="EMBL/GenBank/DDBJ databases">
        <title>Complete genome of the streamlined marine actinobacterium Pontimonas salivibrio CL-TW6 adapted to coastal planktonic lifestype.</title>
        <authorList>
            <person name="Cho B.C."/>
            <person name="Hardies S.C."/>
            <person name="Jang G.I."/>
            <person name="Hwang C.Y."/>
        </authorList>
    </citation>
    <scope>NUCLEOTIDE SEQUENCE [LARGE SCALE GENOMIC DNA]</scope>
    <source>
        <strain evidence="6 7">CL-TW6</strain>
    </source>
</reference>
<keyword evidence="7" id="KW-1185">Reference proteome</keyword>
<dbReference type="InterPro" id="IPR025645">
    <property type="entry name" value="DUF4349"/>
</dbReference>